<evidence type="ECO:0000256" key="1">
    <source>
        <dbReference type="SAM" id="MobiDB-lite"/>
    </source>
</evidence>
<sequence>MIFLTVPFAEKDQAKALGASWNAAQKKWYVPEGGDSTVFAKWNPQSGGASSDGKADSTRSKAGATPSSMMEIGLTITGAQYVKLEHGCIPWEPCPQCDAQIAARK</sequence>
<gene>
    <name evidence="3" type="ORF">GCM10022212_05840</name>
</gene>
<accession>A0ABP7SNS5</accession>
<dbReference type="InterPro" id="IPR043764">
    <property type="entry name" value="DUF5710"/>
</dbReference>
<feature type="domain" description="DUF5710" evidence="2">
    <location>
        <begin position="1"/>
        <end position="44"/>
    </location>
</feature>
<reference evidence="4" key="1">
    <citation type="journal article" date="2019" name="Int. J. Syst. Evol. Microbiol.">
        <title>The Global Catalogue of Microorganisms (GCM) 10K type strain sequencing project: providing services to taxonomists for standard genome sequencing and annotation.</title>
        <authorList>
            <consortium name="The Broad Institute Genomics Platform"/>
            <consortium name="The Broad Institute Genome Sequencing Center for Infectious Disease"/>
            <person name="Wu L."/>
            <person name="Ma J."/>
        </authorList>
    </citation>
    <scope>NUCLEOTIDE SEQUENCE [LARGE SCALE GENOMIC DNA]</scope>
    <source>
        <strain evidence="4">JCM 16673</strain>
    </source>
</reference>
<dbReference type="Pfam" id="PF18974">
    <property type="entry name" value="DUF5710"/>
    <property type="match status" value="1"/>
</dbReference>
<evidence type="ECO:0000313" key="4">
    <source>
        <dbReference type="Proteomes" id="UP001501353"/>
    </source>
</evidence>
<dbReference type="Proteomes" id="UP001501353">
    <property type="component" value="Unassembled WGS sequence"/>
</dbReference>
<name>A0ABP7SNS5_9BURK</name>
<organism evidence="3 4">
    <name type="scientific">Actimicrobium antarcticum</name>
    <dbReference type="NCBI Taxonomy" id="1051899"/>
    <lineage>
        <taxon>Bacteria</taxon>
        <taxon>Pseudomonadati</taxon>
        <taxon>Pseudomonadota</taxon>
        <taxon>Betaproteobacteria</taxon>
        <taxon>Burkholderiales</taxon>
        <taxon>Oxalobacteraceae</taxon>
        <taxon>Actimicrobium</taxon>
    </lineage>
</organism>
<feature type="region of interest" description="Disordered" evidence="1">
    <location>
        <begin position="39"/>
        <end position="66"/>
    </location>
</feature>
<proteinExistence type="predicted"/>
<protein>
    <recommendedName>
        <fullName evidence="2">DUF5710 domain-containing protein</fullName>
    </recommendedName>
</protein>
<comment type="caution">
    <text evidence="3">The sequence shown here is derived from an EMBL/GenBank/DDBJ whole genome shotgun (WGS) entry which is preliminary data.</text>
</comment>
<dbReference type="EMBL" id="BAAAZE010000005">
    <property type="protein sequence ID" value="GAA4014339.1"/>
    <property type="molecule type" value="Genomic_DNA"/>
</dbReference>
<evidence type="ECO:0000259" key="2">
    <source>
        <dbReference type="Pfam" id="PF18974"/>
    </source>
</evidence>
<dbReference type="RefSeq" id="WP_344761729.1">
    <property type="nucleotide sequence ID" value="NZ_BAAAZE010000005.1"/>
</dbReference>
<evidence type="ECO:0000313" key="3">
    <source>
        <dbReference type="EMBL" id="GAA4014339.1"/>
    </source>
</evidence>
<keyword evidence="4" id="KW-1185">Reference proteome</keyword>